<dbReference type="EMBL" id="LWDX02031364">
    <property type="protein sequence ID" value="OEL27903.1"/>
    <property type="molecule type" value="Genomic_DNA"/>
</dbReference>
<protein>
    <submittedName>
        <fullName evidence="1">Uncharacterized protein</fullName>
    </submittedName>
</protein>
<evidence type="ECO:0000313" key="1">
    <source>
        <dbReference type="EMBL" id="OEL27903.1"/>
    </source>
</evidence>
<accession>A0A1E5VRZ9</accession>
<proteinExistence type="predicted"/>
<organism evidence="1 2">
    <name type="scientific">Dichanthelium oligosanthes</name>
    <dbReference type="NCBI Taxonomy" id="888268"/>
    <lineage>
        <taxon>Eukaryota</taxon>
        <taxon>Viridiplantae</taxon>
        <taxon>Streptophyta</taxon>
        <taxon>Embryophyta</taxon>
        <taxon>Tracheophyta</taxon>
        <taxon>Spermatophyta</taxon>
        <taxon>Magnoliopsida</taxon>
        <taxon>Liliopsida</taxon>
        <taxon>Poales</taxon>
        <taxon>Poaceae</taxon>
        <taxon>PACMAD clade</taxon>
        <taxon>Panicoideae</taxon>
        <taxon>Panicodae</taxon>
        <taxon>Paniceae</taxon>
        <taxon>Dichantheliinae</taxon>
        <taxon>Dichanthelium</taxon>
    </lineage>
</organism>
<evidence type="ECO:0000313" key="2">
    <source>
        <dbReference type="Proteomes" id="UP000095767"/>
    </source>
</evidence>
<gene>
    <name evidence="1" type="ORF">BAE44_0011078</name>
</gene>
<comment type="caution">
    <text evidence="1">The sequence shown here is derived from an EMBL/GenBank/DDBJ whole genome shotgun (WGS) entry which is preliminary data.</text>
</comment>
<sequence>LKSPICNQG</sequence>
<name>A0A1E5VRZ9_9POAL</name>
<feature type="non-terminal residue" evidence="1">
    <location>
        <position position="1"/>
    </location>
</feature>
<dbReference type="Proteomes" id="UP000095767">
    <property type="component" value="Unassembled WGS sequence"/>
</dbReference>
<keyword evidence="2" id="KW-1185">Reference proteome</keyword>
<reference evidence="1 2" key="1">
    <citation type="submission" date="2016-09" db="EMBL/GenBank/DDBJ databases">
        <title>The draft genome of Dichanthelium oligosanthes: A C3 panicoid grass species.</title>
        <authorList>
            <person name="Studer A.J."/>
            <person name="Schnable J.C."/>
            <person name="Brutnell T.P."/>
        </authorList>
    </citation>
    <scope>NUCLEOTIDE SEQUENCE [LARGE SCALE GENOMIC DNA]</scope>
    <source>
        <strain evidence="2">cv. Kellogg 1175</strain>
        <tissue evidence="1">Leaf</tissue>
    </source>
</reference>